<evidence type="ECO:0000313" key="2">
    <source>
        <dbReference type="Proteomes" id="UP000217790"/>
    </source>
</evidence>
<dbReference type="InParanoid" id="A0A2H3CR13"/>
<dbReference type="Proteomes" id="UP000217790">
    <property type="component" value="Unassembled WGS sequence"/>
</dbReference>
<sequence length="77" mass="9117">MHEGWLHELRDSEISLELGKSQQGRESRQPSWKENIGASYKSYTGRSWIFESRESLGKDISCRMLYRDDIPQYGHIR</sequence>
<keyword evidence="2" id="KW-1185">Reference proteome</keyword>
<reference evidence="2" key="1">
    <citation type="journal article" date="2017" name="Nat. Ecol. Evol.">
        <title>Genome expansion and lineage-specific genetic innovations in the forest pathogenic fungi Armillaria.</title>
        <authorList>
            <person name="Sipos G."/>
            <person name="Prasanna A.N."/>
            <person name="Walter M.C."/>
            <person name="O'Connor E."/>
            <person name="Balint B."/>
            <person name="Krizsan K."/>
            <person name="Kiss B."/>
            <person name="Hess J."/>
            <person name="Varga T."/>
            <person name="Slot J."/>
            <person name="Riley R."/>
            <person name="Boka B."/>
            <person name="Rigling D."/>
            <person name="Barry K."/>
            <person name="Lee J."/>
            <person name="Mihaltcheva S."/>
            <person name="LaButti K."/>
            <person name="Lipzen A."/>
            <person name="Waldron R."/>
            <person name="Moloney N.M."/>
            <person name="Sperisen C."/>
            <person name="Kredics L."/>
            <person name="Vagvoelgyi C."/>
            <person name="Patrignani A."/>
            <person name="Fitzpatrick D."/>
            <person name="Nagy I."/>
            <person name="Doyle S."/>
            <person name="Anderson J.B."/>
            <person name="Grigoriev I.V."/>
            <person name="Gueldener U."/>
            <person name="Muensterkoetter M."/>
            <person name="Nagy L.G."/>
        </authorList>
    </citation>
    <scope>NUCLEOTIDE SEQUENCE [LARGE SCALE GENOMIC DNA]</scope>
    <source>
        <strain evidence="2">Ar21-2</strain>
    </source>
</reference>
<accession>A0A2H3CR13</accession>
<evidence type="ECO:0000313" key="1">
    <source>
        <dbReference type="EMBL" id="PBK81662.1"/>
    </source>
</evidence>
<dbReference type="EMBL" id="KZ293726">
    <property type="protein sequence ID" value="PBK81662.1"/>
    <property type="molecule type" value="Genomic_DNA"/>
</dbReference>
<proteinExistence type="predicted"/>
<gene>
    <name evidence="1" type="ORF">ARMGADRAFT_1020163</name>
</gene>
<protein>
    <submittedName>
        <fullName evidence="1">Uncharacterized protein</fullName>
    </submittedName>
</protein>
<name>A0A2H3CR13_ARMGA</name>
<dbReference type="AlphaFoldDB" id="A0A2H3CR13"/>
<organism evidence="1 2">
    <name type="scientific">Armillaria gallica</name>
    <name type="common">Bulbous honey fungus</name>
    <name type="synonym">Armillaria bulbosa</name>
    <dbReference type="NCBI Taxonomy" id="47427"/>
    <lineage>
        <taxon>Eukaryota</taxon>
        <taxon>Fungi</taxon>
        <taxon>Dikarya</taxon>
        <taxon>Basidiomycota</taxon>
        <taxon>Agaricomycotina</taxon>
        <taxon>Agaricomycetes</taxon>
        <taxon>Agaricomycetidae</taxon>
        <taxon>Agaricales</taxon>
        <taxon>Marasmiineae</taxon>
        <taxon>Physalacriaceae</taxon>
        <taxon>Armillaria</taxon>
    </lineage>
</organism>